<dbReference type="Pfam" id="PF02574">
    <property type="entry name" value="S-methyl_trans"/>
    <property type="match status" value="1"/>
</dbReference>
<feature type="binding site" evidence="4">
    <location>
        <position position="275"/>
    </location>
    <ligand>
        <name>Zn(2+)</name>
        <dbReference type="ChEBI" id="CHEBI:29105"/>
    </ligand>
</feature>
<feature type="binding site" evidence="3 4">
    <location>
        <position position="208"/>
    </location>
    <ligand>
        <name>Zn(2+)</name>
        <dbReference type="ChEBI" id="CHEBI:29105"/>
    </ligand>
</feature>
<proteinExistence type="predicted"/>
<dbReference type="InterPro" id="IPR036589">
    <property type="entry name" value="HCY_dom_sf"/>
</dbReference>
<dbReference type="InterPro" id="IPR017226">
    <property type="entry name" value="BHMT-like"/>
</dbReference>
<evidence type="ECO:0000256" key="4">
    <source>
        <dbReference type="PROSITE-ProRule" id="PRU00333"/>
    </source>
</evidence>
<dbReference type="EMBL" id="DVIQ01000077">
    <property type="protein sequence ID" value="HIS32381.1"/>
    <property type="molecule type" value="Genomic_DNA"/>
</dbReference>
<reference evidence="6" key="1">
    <citation type="submission" date="2020-10" db="EMBL/GenBank/DDBJ databases">
        <authorList>
            <person name="Gilroy R."/>
        </authorList>
    </citation>
    <scope>NUCLEOTIDE SEQUENCE</scope>
    <source>
        <strain evidence="6">CHK190-19873</strain>
    </source>
</reference>
<dbReference type="InterPro" id="IPR003726">
    <property type="entry name" value="HCY_dom"/>
</dbReference>
<protein>
    <submittedName>
        <fullName evidence="6">Homocysteine S-methyltransferase family protein</fullName>
    </submittedName>
</protein>
<comment type="caution">
    <text evidence="6">The sequence shown here is derived from an EMBL/GenBank/DDBJ whole genome shotgun (WGS) entry which is preliminary data.</text>
</comment>
<dbReference type="PROSITE" id="PS50970">
    <property type="entry name" value="HCY"/>
    <property type="match status" value="1"/>
</dbReference>
<evidence type="ECO:0000256" key="2">
    <source>
        <dbReference type="ARBA" id="ARBA00022679"/>
    </source>
</evidence>
<dbReference type="GO" id="GO:0008270">
    <property type="term" value="F:zinc ion binding"/>
    <property type="evidence" value="ECO:0007669"/>
    <property type="project" value="InterPro"/>
</dbReference>
<comment type="cofactor">
    <cofactor evidence="3">
        <name>Zn(2+)</name>
        <dbReference type="ChEBI" id="CHEBI:29105"/>
    </cofactor>
    <text evidence="3">Binds 1 zinc ion per subunit.</text>
</comment>
<dbReference type="PANTHER" id="PTHR11103:SF18">
    <property type="entry name" value="SLR1189 PROTEIN"/>
    <property type="match status" value="1"/>
</dbReference>
<dbReference type="PANTHER" id="PTHR11103">
    <property type="entry name" value="SLR1189 PROTEIN"/>
    <property type="match status" value="1"/>
</dbReference>
<keyword evidence="2 4" id="KW-0808">Transferase</keyword>
<sequence length="296" mass="31466">MTKQEFQKLTEEGILLLDGATGSNLYKAGMPRGVSTEQWILEHPQVLKDLQRAYVRAGSRIVYAPTFAANSISLKNFGLEKETERLNMELFQVSREAVGHEALVAGDVTTTGKLLEPAGELTYETLVHVYQEQIGVLARAGADLLVLETMMGLEETMAALDAAKSVCDLPVMCTLSLESDGTARFGGGAAEIAETLDAMGASAVGVNCSCGPDQLVSVIRTMRQNASVPIIAKPNAGMPVITVLGDVVYNMTPETFARHMEALVEAGASVIGGCCGTDASYISELRKLCVCSEGQI</sequence>
<dbReference type="Proteomes" id="UP000823935">
    <property type="component" value="Unassembled WGS sequence"/>
</dbReference>
<keyword evidence="3 4" id="KW-0862">Zinc</keyword>
<dbReference type="GO" id="GO:0008168">
    <property type="term" value="F:methyltransferase activity"/>
    <property type="evidence" value="ECO:0007669"/>
    <property type="project" value="UniProtKB-UniRule"/>
</dbReference>
<dbReference type="SUPFAM" id="SSF82282">
    <property type="entry name" value="Homocysteine S-methyltransferase"/>
    <property type="match status" value="1"/>
</dbReference>
<dbReference type="Gene3D" id="3.20.20.330">
    <property type="entry name" value="Homocysteine-binding-like domain"/>
    <property type="match status" value="1"/>
</dbReference>
<dbReference type="PIRSF" id="PIRSF037505">
    <property type="entry name" value="Betaine_HMT"/>
    <property type="match status" value="1"/>
</dbReference>
<keyword evidence="1 4" id="KW-0489">Methyltransferase</keyword>
<dbReference type="GO" id="GO:0032259">
    <property type="term" value="P:methylation"/>
    <property type="evidence" value="ECO:0007669"/>
    <property type="project" value="UniProtKB-KW"/>
</dbReference>
<keyword evidence="3 4" id="KW-0479">Metal-binding</keyword>
<organism evidence="6 7">
    <name type="scientific">Candidatus Limivivens intestinipullorum</name>
    <dbReference type="NCBI Taxonomy" id="2840858"/>
    <lineage>
        <taxon>Bacteria</taxon>
        <taxon>Bacillati</taxon>
        <taxon>Bacillota</taxon>
        <taxon>Clostridia</taxon>
        <taxon>Lachnospirales</taxon>
        <taxon>Lachnospiraceae</taxon>
        <taxon>Lachnospiraceae incertae sedis</taxon>
        <taxon>Candidatus Limivivens</taxon>
    </lineage>
</organism>
<evidence type="ECO:0000256" key="3">
    <source>
        <dbReference type="PIRSR" id="PIRSR037505-2"/>
    </source>
</evidence>
<dbReference type="AlphaFoldDB" id="A0A9D1EV94"/>
<evidence type="ECO:0000259" key="5">
    <source>
        <dbReference type="PROSITE" id="PS50970"/>
    </source>
</evidence>
<gene>
    <name evidence="6" type="ORF">IAB44_12680</name>
</gene>
<name>A0A9D1EV94_9FIRM</name>
<evidence type="ECO:0000313" key="6">
    <source>
        <dbReference type="EMBL" id="HIS32381.1"/>
    </source>
</evidence>
<accession>A0A9D1EV94</accession>
<dbReference type="GO" id="GO:0009086">
    <property type="term" value="P:methionine biosynthetic process"/>
    <property type="evidence" value="ECO:0007669"/>
    <property type="project" value="InterPro"/>
</dbReference>
<feature type="binding site" evidence="4">
    <location>
        <position position="274"/>
    </location>
    <ligand>
        <name>Zn(2+)</name>
        <dbReference type="ChEBI" id="CHEBI:29105"/>
    </ligand>
</feature>
<reference evidence="6" key="2">
    <citation type="journal article" date="2021" name="PeerJ">
        <title>Extensive microbial diversity within the chicken gut microbiome revealed by metagenomics and culture.</title>
        <authorList>
            <person name="Gilroy R."/>
            <person name="Ravi A."/>
            <person name="Getino M."/>
            <person name="Pursley I."/>
            <person name="Horton D.L."/>
            <person name="Alikhan N.F."/>
            <person name="Baker D."/>
            <person name="Gharbi K."/>
            <person name="Hall N."/>
            <person name="Watson M."/>
            <person name="Adriaenssens E.M."/>
            <person name="Foster-Nyarko E."/>
            <person name="Jarju S."/>
            <person name="Secka A."/>
            <person name="Antonio M."/>
            <person name="Oren A."/>
            <person name="Chaudhuri R.R."/>
            <person name="La Ragione R."/>
            <person name="Hildebrand F."/>
            <person name="Pallen M.J."/>
        </authorList>
    </citation>
    <scope>NUCLEOTIDE SEQUENCE</scope>
    <source>
        <strain evidence="6">CHK190-19873</strain>
    </source>
</reference>
<evidence type="ECO:0000313" key="7">
    <source>
        <dbReference type="Proteomes" id="UP000823935"/>
    </source>
</evidence>
<feature type="domain" description="Hcy-binding" evidence="5">
    <location>
        <begin position="3"/>
        <end position="289"/>
    </location>
</feature>
<evidence type="ECO:0000256" key="1">
    <source>
        <dbReference type="ARBA" id="ARBA00022603"/>
    </source>
</evidence>